<accession>A0A2K1KPU1</accession>
<dbReference type="PaxDb" id="3218-PP1S60_183V6.1"/>
<reference evidence="8" key="3">
    <citation type="submission" date="2020-12" db="UniProtKB">
        <authorList>
            <consortium name="EnsemblPlants"/>
        </authorList>
    </citation>
    <scope>IDENTIFICATION</scope>
</reference>
<feature type="transmembrane region" description="Helical" evidence="6">
    <location>
        <begin position="56"/>
        <end position="74"/>
    </location>
</feature>
<evidence type="ECO:0000256" key="2">
    <source>
        <dbReference type="ARBA" id="ARBA00005467"/>
    </source>
</evidence>
<dbReference type="Proteomes" id="UP000006727">
    <property type="component" value="Chromosome 4"/>
</dbReference>
<keyword evidence="5 6" id="KW-0472">Membrane</keyword>
<dbReference type="Pfam" id="PF05832">
    <property type="entry name" value="DUF846"/>
    <property type="match status" value="1"/>
</dbReference>
<comment type="subcellular location">
    <subcellularLocation>
        <location evidence="6">Golgi apparatus membrane</location>
        <topology evidence="6">Multi-pass membrane protein</topology>
    </subcellularLocation>
    <subcellularLocation>
        <location evidence="1">Membrane</location>
        <topology evidence="1">Multi-pass membrane protein</topology>
    </subcellularLocation>
</comment>
<dbReference type="GO" id="GO:0016192">
    <property type="term" value="P:vesicle-mediated transport"/>
    <property type="evidence" value="ECO:0000318"/>
    <property type="project" value="GO_Central"/>
</dbReference>
<keyword evidence="6" id="KW-0333">Golgi apparatus</keyword>
<keyword evidence="9" id="KW-1185">Reference proteome</keyword>
<evidence type="ECO:0000256" key="1">
    <source>
        <dbReference type="ARBA" id="ARBA00004141"/>
    </source>
</evidence>
<dbReference type="GO" id="GO:0000139">
    <property type="term" value="C:Golgi membrane"/>
    <property type="evidence" value="ECO:0000318"/>
    <property type="project" value="GO_Central"/>
</dbReference>
<protein>
    <recommendedName>
        <fullName evidence="6">Golgi apparatus membrane protein TVP23</fullName>
    </recommendedName>
</protein>
<evidence type="ECO:0000313" key="9">
    <source>
        <dbReference type="Proteomes" id="UP000006727"/>
    </source>
</evidence>
<keyword evidence="4 6" id="KW-1133">Transmembrane helix</keyword>
<evidence type="ECO:0000256" key="5">
    <source>
        <dbReference type="ARBA" id="ARBA00023136"/>
    </source>
</evidence>
<dbReference type="PANTHER" id="PTHR13019:SF7">
    <property type="entry name" value="GOLGI APPARATUS MEMBRANE PROTEIN TVP23"/>
    <property type="match status" value="1"/>
</dbReference>
<dbReference type="GO" id="GO:0009306">
    <property type="term" value="P:protein secretion"/>
    <property type="evidence" value="ECO:0000318"/>
    <property type="project" value="GO_Central"/>
</dbReference>
<proteinExistence type="inferred from homology"/>
<organism evidence="7">
    <name type="scientific">Physcomitrium patens</name>
    <name type="common">Spreading-leaved earth moss</name>
    <name type="synonym">Physcomitrella patens</name>
    <dbReference type="NCBI Taxonomy" id="3218"/>
    <lineage>
        <taxon>Eukaryota</taxon>
        <taxon>Viridiplantae</taxon>
        <taxon>Streptophyta</taxon>
        <taxon>Embryophyta</taxon>
        <taxon>Bryophyta</taxon>
        <taxon>Bryophytina</taxon>
        <taxon>Bryopsida</taxon>
        <taxon>Funariidae</taxon>
        <taxon>Funariales</taxon>
        <taxon>Funariaceae</taxon>
        <taxon>Physcomitrium</taxon>
    </lineage>
</organism>
<dbReference type="InterPro" id="IPR008564">
    <property type="entry name" value="TVP23-like"/>
</dbReference>
<reference evidence="7 9" key="1">
    <citation type="journal article" date="2008" name="Science">
        <title>The Physcomitrella genome reveals evolutionary insights into the conquest of land by plants.</title>
        <authorList>
            <person name="Rensing S."/>
            <person name="Lang D."/>
            <person name="Zimmer A."/>
            <person name="Terry A."/>
            <person name="Salamov A."/>
            <person name="Shapiro H."/>
            <person name="Nishiyama T."/>
            <person name="Perroud P.-F."/>
            <person name="Lindquist E."/>
            <person name="Kamisugi Y."/>
            <person name="Tanahashi T."/>
            <person name="Sakakibara K."/>
            <person name="Fujita T."/>
            <person name="Oishi K."/>
            <person name="Shin-I T."/>
            <person name="Kuroki Y."/>
            <person name="Toyoda A."/>
            <person name="Suzuki Y."/>
            <person name="Hashimoto A."/>
            <person name="Yamaguchi K."/>
            <person name="Sugano A."/>
            <person name="Kohara Y."/>
            <person name="Fujiyama A."/>
            <person name="Anterola A."/>
            <person name="Aoki S."/>
            <person name="Ashton N."/>
            <person name="Barbazuk W.B."/>
            <person name="Barker E."/>
            <person name="Bennetzen J."/>
            <person name="Bezanilla M."/>
            <person name="Blankenship R."/>
            <person name="Cho S.H."/>
            <person name="Dutcher S."/>
            <person name="Estelle M."/>
            <person name="Fawcett J.A."/>
            <person name="Gundlach H."/>
            <person name="Hanada K."/>
            <person name="Heyl A."/>
            <person name="Hicks K.A."/>
            <person name="Hugh J."/>
            <person name="Lohr M."/>
            <person name="Mayer K."/>
            <person name="Melkozernov A."/>
            <person name="Murata T."/>
            <person name="Nelson D."/>
            <person name="Pils B."/>
            <person name="Prigge M."/>
            <person name="Reiss B."/>
            <person name="Renner T."/>
            <person name="Rombauts S."/>
            <person name="Rushton P."/>
            <person name="Sanderfoot A."/>
            <person name="Schween G."/>
            <person name="Shiu S.-H."/>
            <person name="Stueber K."/>
            <person name="Theodoulou F.L."/>
            <person name="Tu H."/>
            <person name="Van de Peer Y."/>
            <person name="Verrier P.J."/>
            <person name="Waters E."/>
            <person name="Wood A."/>
            <person name="Yang L."/>
            <person name="Cove D."/>
            <person name="Cuming A."/>
            <person name="Hasebe M."/>
            <person name="Lucas S."/>
            <person name="Mishler D.B."/>
            <person name="Reski R."/>
            <person name="Grigoriev I."/>
            <person name="Quatrano R.S."/>
            <person name="Boore J.L."/>
        </authorList>
    </citation>
    <scope>NUCLEOTIDE SEQUENCE [LARGE SCALE GENOMIC DNA]</scope>
    <source>
        <strain evidence="8 9">cv. Gransden 2004</strain>
    </source>
</reference>
<evidence type="ECO:0000256" key="6">
    <source>
        <dbReference type="RuleBase" id="RU361206"/>
    </source>
</evidence>
<reference evidence="7 9" key="2">
    <citation type="journal article" date="2018" name="Plant J.">
        <title>The Physcomitrella patens chromosome-scale assembly reveals moss genome structure and evolution.</title>
        <authorList>
            <person name="Lang D."/>
            <person name="Ullrich K.K."/>
            <person name="Murat F."/>
            <person name="Fuchs J."/>
            <person name="Jenkins J."/>
            <person name="Haas F.B."/>
            <person name="Piednoel M."/>
            <person name="Gundlach H."/>
            <person name="Van Bel M."/>
            <person name="Meyberg R."/>
            <person name="Vives C."/>
            <person name="Morata J."/>
            <person name="Symeonidi A."/>
            <person name="Hiss M."/>
            <person name="Muchero W."/>
            <person name="Kamisugi Y."/>
            <person name="Saleh O."/>
            <person name="Blanc G."/>
            <person name="Decker E.L."/>
            <person name="van Gessel N."/>
            <person name="Grimwood J."/>
            <person name="Hayes R.D."/>
            <person name="Graham S.W."/>
            <person name="Gunter L.E."/>
            <person name="McDaniel S.F."/>
            <person name="Hoernstein S.N.W."/>
            <person name="Larsson A."/>
            <person name="Li F.W."/>
            <person name="Perroud P.F."/>
            <person name="Phillips J."/>
            <person name="Ranjan P."/>
            <person name="Rokshar D.S."/>
            <person name="Rothfels C.J."/>
            <person name="Schneider L."/>
            <person name="Shu S."/>
            <person name="Stevenson D.W."/>
            <person name="Thummler F."/>
            <person name="Tillich M."/>
            <person name="Villarreal Aguilar J.C."/>
            <person name="Widiez T."/>
            <person name="Wong G.K."/>
            <person name="Wymore A."/>
            <person name="Zhang Y."/>
            <person name="Zimmer A.D."/>
            <person name="Quatrano R.S."/>
            <person name="Mayer K.F.X."/>
            <person name="Goodstein D."/>
            <person name="Casacuberta J.M."/>
            <person name="Vandepoele K."/>
            <person name="Reski R."/>
            <person name="Cuming A.C."/>
            <person name="Tuskan G.A."/>
            <person name="Maumus F."/>
            <person name="Salse J."/>
            <person name="Schmutz J."/>
            <person name="Rensing S.A."/>
        </authorList>
    </citation>
    <scope>NUCLEOTIDE SEQUENCE [LARGE SCALE GENOMIC DNA]</scope>
    <source>
        <strain evidence="8 9">cv. Gransden 2004</strain>
    </source>
</reference>
<dbReference type="PANTHER" id="PTHR13019">
    <property type="entry name" value="GOLGI APPARATUS MEMBRANE PROTEIN TVP23"/>
    <property type="match status" value="1"/>
</dbReference>
<evidence type="ECO:0000256" key="3">
    <source>
        <dbReference type="ARBA" id="ARBA00022692"/>
    </source>
</evidence>
<keyword evidence="3 6" id="KW-0812">Transmembrane</keyword>
<evidence type="ECO:0000313" key="8">
    <source>
        <dbReference type="EnsemblPlants" id="Pp3c4_24340V3.1"/>
    </source>
</evidence>
<evidence type="ECO:0000256" key="4">
    <source>
        <dbReference type="ARBA" id="ARBA00022989"/>
    </source>
</evidence>
<dbReference type="EnsemblPlants" id="Pp3c4_24340V3.1">
    <property type="protein sequence ID" value="Pp3c4_24340V3.1"/>
    <property type="gene ID" value="Pp3c4_24340"/>
</dbReference>
<dbReference type="EnsemblPlants" id="Pp3c4_24340V3.4">
    <property type="protein sequence ID" value="Pp3c4_24340V3.4"/>
    <property type="gene ID" value="Pp3c4_24340"/>
</dbReference>
<dbReference type="STRING" id="3218.A0A2K1KPU1"/>
<feature type="transmembrane region" description="Helical" evidence="6">
    <location>
        <begin position="146"/>
        <end position="164"/>
    </location>
</feature>
<dbReference type="Gramene" id="Pp3c4_24340V3.4">
    <property type="protein sequence ID" value="Pp3c4_24340V3.4"/>
    <property type="gene ID" value="Pp3c4_24340"/>
</dbReference>
<comment type="function">
    <text evidence="6">Golgi membrane protein involved in vesicular trafficking.</text>
</comment>
<evidence type="ECO:0000313" key="7">
    <source>
        <dbReference type="EMBL" id="PNR55787.1"/>
    </source>
</evidence>
<dbReference type="Gramene" id="Pp3c4_24340V3.6">
    <property type="protein sequence ID" value="Pp3c4_24340V3.6"/>
    <property type="gene ID" value="Pp3c4_24340"/>
</dbReference>
<dbReference type="AlphaFoldDB" id="A0A2K1KPU1"/>
<sequence length="197" mass="22156">MGPPIMERQTPMLPQNTAAENNDVRYMHPAAAFFHCAGKVAAILSYLLCGLFSESYVINFVVTTLLIGIDFWIVKNVTGRLLVGLRWWNDVDERGESTWKFESLNQQALDRINRNDSWIFWWSLYINNAAWVALAIIAIVKLNFDYLIITIIAISLTSANTAGYSKCRKDAERRANAGGQGFASSLFQAARGVRNMV</sequence>
<dbReference type="Gramene" id="Pp3c4_24340V3.1">
    <property type="protein sequence ID" value="Pp3c4_24340V3.1"/>
    <property type="gene ID" value="Pp3c4_24340"/>
</dbReference>
<name>A0A2K1KPU1_PHYPA</name>
<dbReference type="EMBL" id="ABEU02000004">
    <property type="protein sequence ID" value="PNR55787.1"/>
    <property type="molecule type" value="Genomic_DNA"/>
</dbReference>
<feature type="transmembrane region" description="Helical" evidence="6">
    <location>
        <begin position="119"/>
        <end position="140"/>
    </location>
</feature>
<dbReference type="EnsemblPlants" id="Pp3c4_24340V3.6">
    <property type="protein sequence ID" value="Pp3c4_24340V3.6"/>
    <property type="gene ID" value="Pp3c4_24340"/>
</dbReference>
<gene>
    <name evidence="8" type="primary">LOC112281829</name>
    <name evidence="7" type="ORF">PHYPA_006684</name>
</gene>
<comment type="similarity">
    <text evidence="2 6">Belongs to the TVP23 family.</text>
</comment>